<evidence type="ECO:0000313" key="5">
    <source>
        <dbReference type="Proteomes" id="UP000006727"/>
    </source>
</evidence>
<name>A9RI53_PHYPA</name>
<evidence type="ECO:0000256" key="1">
    <source>
        <dbReference type="SAM" id="MobiDB-lite"/>
    </source>
</evidence>
<dbReference type="Proteomes" id="UP000006727">
    <property type="component" value="Chromosome 23"/>
</dbReference>
<dbReference type="Gramene" id="Pp3c23_9310V3.2">
    <property type="protein sequence ID" value="PAC:32950202.CDS.1"/>
    <property type="gene ID" value="Pp3c23_9310"/>
</dbReference>
<keyword evidence="5" id="KW-1185">Reference proteome</keyword>
<reference evidence="4" key="3">
    <citation type="submission" date="2020-12" db="UniProtKB">
        <authorList>
            <consortium name="EnsemblPlants"/>
        </authorList>
    </citation>
    <scope>IDENTIFICATION</scope>
</reference>
<reference evidence="3 5" key="1">
    <citation type="journal article" date="2008" name="Science">
        <title>The Physcomitrella genome reveals evolutionary insights into the conquest of land by plants.</title>
        <authorList>
            <person name="Rensing S."/>
            <person name="Lang D."/>
            <person name="Zimmer A."/>
            <person name="Terry A."/>
            <person name="Salamov A."/>
            <person name="Shapiro H."/>
            <person name="Nishiyama T."/>
            <person name="Perroud P.-F."/>
            <person name="Lindquist E."/>
            <person name="Kamisugi Y."/>
            <person name="Tanahashi T."/>
            <person name="Sakakibara K."/>
            <person name="Fujita T."/>
            <person name="Oishi K."/>
            <person name="Shin-I T."/>
            <person name="Kuroki Y."/>
            <person name="Toyoda A."/>
            <person name="Suzuki Y."/>
            <person name="Hashimoto A."/>
            <person name="Yamaguchi K."/>
            <person name="Sugano A."/>
            <person name="Kohara Y."/>
            <person name="Fujiyama A."/>
            <person name="Anterola A."/>
            <person name="Aoki S."/>
            <person name="Ashton N."/>
            <person name="Barbazuk W.B."/>
            <person name="Barker E."/>
            <person name="Bennetzen J."/>
            <person name="Bezanilla M."/>
            <person name="Blankenship R."/>
            <person name="Cho S.H."/>
            <person name="Dutcher S."/>
            <person name="Estelle M."/>
            <person name="Fawcett J.A."/>
            <person name="Gundlach H."/>
            <person name="Hanada K."/>
            <person name="Heyl A."/>
            <person name="Hicks K.A."/>
            <person name="Hugh J."/>
            <person name="Lohr M."/>
            <person name="Mayer K."/>
            <person name="Melkozernov A."/>
            <person name="Murata T."/>
            <person name="Nelson D."/>
            <person name="Pils B."/>
            <person name="Prigge M."/>
            <person name="Reiss B."/>
            <person name="Renner T."/>
            <person name="Rombauts S."/>
            <person name="Rushton P."/>
            <person name="Sanderfoot A."/>
            <person name="Schween G."/>
            <person name="Shiu S.-H."/>
            <person name="Stueber K."/>
            <person name="Theodoulou F.L."/>
            <person name="Tu H."/>
            <person name="Van de Peer Y."/>
            <person name="Verrier P.J."/>
            <person name="Waters E."/>
            <person name="Wood A."/>
            <person name="Yang L."/>
            <person name="Cove D."/>
            <person name="Cuming A."/>
            <person name="Hasebe M."/>
            <person name="Lucas S."/>
            <person name="Mishler D.B."/>
            <person name="Reski R."/>
            <person name="Grigoriev I."/>
            <person name="Quatrano R.S."/>
            <person name="Boore J.L."/>
        </authorList>
    </citation>
    <scope>NUCLEOTIDE SEQUENCE [LARGE SCALE GENOMIC DNA]</scope>
    <source>
        <strain evidence="4 5">cv. Gransden 2004</strain>
    </source>
</reference>
<dbReference type="RefSeq" id="XP_073386483.1">
    <property type="nucleotide sequence ID" value="XM_073530382.1"/>
</dbReference>
<keyword evidence="2" id="KW-0472">Membrane</keyword>
<feature type="transmembrane region" description="Helical" evidence="2">
    <location>
        <begin position="57"/>
        <end position="76"/>
    </location>
</feature>
<dbReference type="PaxDb" id="3218-PP1S10_108V6.1"/>
<dbReference type="RefSeq" id="XP_073386485.1">
    <property type="nucleotide sequence ID" value="XM_073530384.1"/>
</dbReference>
<dbReference type="Gramene" id="Pp3c23_9310V3.3">
    <property type="protein sequence ID" value="PAC:32950203.CDS.1"/>
    <property type="gene ID" value="Pp3c23_9310"/>
</dbReference>
<dbReference type="OrthoDB" id="10250354at2759"/>
<organism evidence="3">
    <name type="scientific">Physcomitrium patens</name>
    <name type="common">Spreading-leaved earth moss</name>
    <name type="synonym">Physcomitrella patens</name>
    <dbReference type="NCBI Taxonomy" id="3218"/>
    <lineage>
        <taxon>Eukaryota</taxon>
        <taxon>Viridiplantae</taxon>
        <taxon>Streptophyta</taxon>
        <taxon>Embryophyta</taxon>
        <taxon>Bryophyta</taxon>
        <taxon>Bryophytina</taxon>
        <taxon>Bryopsida</taxon>
        <taxon>Funariidae</taxon>
        <taxon>Funariales</taxon>
        <taxon>Funariaceae</taxon>
        <taxon>Physcomitrium</taxon>
    </lineage>
</organism>
<feature type="compositionally biased region" description="Polar residues" evidence="1">
    <location>
        <begin position="136"/>
        <end position="147"/>
    </location>
</feature>
<dbReference type="RefSeq" id="XP_073386484.1">
    <property type="nucleotide sequence ID" value="XM_073530383.1"/>
</dbReference>
<keyword evidence="2" id="KW-1133">Transmembrane helix</keyword>
<dbReference type="Gramene" id="Pp3c23_9310V3.1">
    <property type="protein sequence ID" value="PAC:32950201.CDS.1"/>
    <property type="gene ID" value="Pp3c23_9310"/>
</dbReference>
<gene>
    <name evidence="4" type="primary">LOC112275830</name>
    <name evidence="3" type="ORF">PHYPA_027820</name>
</gene>
<proteinExistence type="predicted"/>
<feature type="region of interest" description="Disordered" evidence="1">
    <location>
        <begin position="99"/>
        <end position="147"/>
    </location>
</feature>
<dbReference type="STRING" id="3218.A9RI53"/>
<dbReference type="EnsemblPlants" id="Pp3c23_9310V3.2">
    <property type="protein sequence ID" value="PAC:32950202.CDS.1"/>
    <property type="gene ID" value="Pp3c23_9310"/>
</dbReference>
<evidence type="ECO:0000313" key="4">
    <source>
        <dbReference type="EnsemblPlants" id="PAC:32950201.CDS.1"/>
    </source>
</evidence>
<accession>A9RI53</accession>
<protein>
    <submittedName>
        <fullName evidence="3 4">Uncharacterized protein</fullName>
    </submittedName>
</protein>
<dbReference type="AlphaFoldDB" id="A9RI53"/>
<dbReference type="EnsemblPlants" id="Pp3c23_9310V3.1">
    <property type="protein sequence ID" value="PAC:32950201.CDS.1"/>
    <property type="gene ID" value="Pp3c23_9310"/>
</dbReference>
<feature type="transmembrane region" description="Helical" evidence="2">
    <location>
        <begin position="29"/>
        <end position="50"/>
    </location>
</feature>
<sequence length="147" mass="15824">MDFDIIDDVKPRFQLQSGPLESEVEEKELNHVLIGVCSSVGVLLLALSWFQMGTLRFLCLWLSLSLFIGPFAPVSLTGGNCRVGEGELIPDLNPLEEVSAGTDKRAKGHKRRLDATVGKVSSMESSMPSTVPAPNDNVNGKPSNADA</sequence>
<dbReference type="HOGENOM" id="CLU_1941624_0_0_1"/>
<dbReference type="GeneID" id="112275830"/>
<evidence type="ECO:0000313" key="3">
    <source>
        <dbReference type="EMBL" id="PNR29128.1"/>
    </source>
</evidence>
<evidence type="ECO:0000256" key="2">
    <source>
        <dbReference type="SAM" id="Phobius"/>
    </source>
</evidence>
<dbReference type="EnsemblPlants" id="Pp3c23_9310V3.3">
    <property type="protein sequence ID" value="PAC:32950203.CDS.1"/>
    <property type="gene ID" value="Pp3c23_9310"/>
</dbReference>
<reference evidence="3 5" key="2">
    <citation type="journal article" date="2018" name="Plant J.">
        <title>The Physcomitrella patens chromosome-scale assembly reveals moss genome structure and evolution.</title>
        <authorList>
            <person name="Lang D."/>
            <person name="Ullrich K.K."/>
            <person name="Murat F."/>
            <person name="Fuchs J."/>
            <person name="Jenkins J."/>
            <person name="Haas F.B."/>
            <person name="Piednoel M."/>
            <person name="Gundlach H."/>
            <person name="Van Bel M."/>
            <person name="Meyberg R."/>
            <person name="Vives C."/>
            <person name="Morata J."/>
            <person name="Symeonidi A."/>
            <person name="Hiss M."/>
            <person name="Muchero W."/>
            <person name="Kamisugi Y."/>
            <person name="Saleh O."/>
            <person name="Blanc G."/>
            <person name="Decker E.L."/>
            <person name="van Gessel N."/>
            <person name="Grimwood J."/>
            <person name="Hayes R.D."/>
            <person name="Graham S.W."/>
            <person name="Gunter L.E."/>
            <person name="McDaniel S.F."/>
            <person name="Hoernstein S.N.W."/>
            <person name="Larsson A."/>
            <person name="Li F.W."/>
            <person name="Perroud P.F."/>
            <person name="Phillips J."/>
            <person name="Ranjan P."/>
            <person name="Rokshar D.S."/>
            <person name="Rothfels C.J."/>
            <person name="Schneider L."/>
            <person name="Shu S."/>
            <person name="Stevenson D.W."/>
            <person name="Thummler F."/>
            <person name="Tillich M."/>
            <person name="Villarreal Aguilar J.C."/>
            <person name="Widiez T."/>
            <person name="Wong G.K."/>
            <person name="Wymore A."/>
            <person name="Zhang Y."/>
            <person name="Zimmer A.D."/>
            <person name="Quatrano R.S."/>
            <person name="Mayer K.F.X."/>
            <person name="Goodstein D."/>
            <person name="Casacuberta J.M."/>
            <person name="Vandepoele K."/>
            <person name="Reski R."/>
            <person name="Cuming A.C."/>
            <person name="Tuskan G.A."/>
            <person name="Maumus F."/>
            <person name="Salse J."/>
            <person name="Schmutz J."/>
            <person name="Rensing S.A."/>
        </authorList>
    </citation>
    <scope>NUCLEOTIDE SEQUENCE [LARGE SCALE GENOMIC DNA]</scope>
    <source>
        <strain evidence="4 5">cv. Gransden 2004</strain>
    </source>
</reference>
<keyword evidence="2" id="KW-0812">Transmembrane</keyword>
<dbReference type="EMBL" id="ABEU02000023">
    <property type="protein sequence ID" value="PNR29128.1"/>
    <property type="molecule type" value="Genomic_DNA"/>
</dbReference>